<dbReference type="InterPro" id="IPR048366">
    <property type="entry name" value="TNP-like_GBD"/>
</dbReference>
<evidence type="ECO:0000313" key="5">
    <source>
        <dbReference type="Proteomes" id="UP001160148"/>
    </source>
</evidence>
<evidence type="ECO:0000259" key="2">
    <source>
        <dbReference type="Pfam" id="PF21787"/>
    </source>
</evidence>
<name>A0AAV0XWH2_9HEMI</name>
<feature type="domain" description="THAP9-like helix-turn-helix" evidence="1">
    <location>
        <begin position="44"/>
        <end position="106"/>
    </location>
</feature>
<dbReference type="InterPro" id="IPR048365">
    <property type="entry name" value="TNP-like_RNaseH_N"/>
</dbReference>
<evidence type="ECO:0000313" key="4">
    <source>
        <dbReference type="EMBL" id="CAI6371561.1"/>
    </source>
</evidence>
<feature type="domain" description="Transposable element P transposase-like GTP-binding insertion" evidence="3">
    <location>
        <begin position="269"/>
        <end position="385"/>
    </location>
</feature>
<sequence>MLQEKLNNGMRRQLKRKRTIIQCLRKQNNKNITKNISIQKFLNQSQFHSINSKALITMQMLHKNRKPWSSAEKKFALSIFYKSPSTYKYMRKSGIVLHGESTLRRWLKSIHFLPGFNKEYLYHIKLKVSEMSKSDKKCIILHDEISIMTVIKYNKSIDLIEGFEDLIPLGRTSKEAKHALVIMVRGLYKNWKFPLCYFLAKNGVNGNNLSILIKESVKCILDVGLLPTAIVCDQGTQNQKLFKLLGSTEVNPITEIHGQKIHLLYGIPHLIKSLRNNLITGNIQIKNKIISFGDVIKTYEIDMKNNTAREMCKLTPAHISPNPFQKMSCKLEIQIFSNSVSAAIKTCIQTGELRSNTAKDTADFLLLINNAFDACNIKNLYDINLNRRPLNPNNKHIFEIIKKTISE</sequence>
<evidence type="ECO:0008006" key="6">
    <source>
        <dbReference type="Google" id="ProtNLM"/>
    </source>
</evidence>
<organism evidence="4 5">
    <name type="scientific">Macrosiphum euphorbiae</name>
    <name type="common">potato aphid</name>
    <dbReference type="NCBI Taxonomy" id="13131"/>
    <lineage>
        <taxon>Eukaryota</taxon>
        <taxon>Metazoa</taxon>
        <taxon>Ecdysozoa</taxon>
        <taxon>Arthropoda</taxon>
        <taxon>Hexapoda</taxon>
        <taxon>Insecta</taxon>
        <taxon>Pterygota</taxon>
        <taxon>Neoptera</taxon>
        <taxon>Paraneoptera</taxon>
        <taxon>Hemiptera</taxon>
        <taxon>Sternorrhyncha</taxon>
        <taxon>Aphidomorpha</taxon>
        <taxon>Aphidoidea</taxon>
        <taxon>Aphididae</taxon>
        <taxon>Macrosiphini</taxon>
        <taxon>Macrosiphum</taxon>
    </lineage>
</organism>
<dbReference type="Proteomes" id="UP001160148">
    <property type="component" value="Unassembled WGS sequence"/>
</dbReference>
<keyword evidence="5" id="KW-1185">Reference proteome</keyword>
<evidence type="ECO:0000259" key="3">
    <source>
        <dbReference type="Pfam" id="PF21788"/>
    </source>
</evidence>
<dbReference type="InterPro" id="IPR021896">
    <property type="entry name" value="THAP9-like_HTH"/>
</dbReference>
<dbReference type="Pfam" id="PF21788">
    <property type="entry name" value="TNP-like_GBD"/>
    <property type="match status" value="1"/>
</dbReference>
<accession>A0AAV0XWH2</accession>
<reference evidence="4 5" key="1">
    <citation type="submission" date="2023-01" db="EMBL/GenBank/DDBJ databases">
        <authorList>
            <person name="Whitehead M."/>
        </authorList>
    </citation>
    <scope>NUCLEOTIDE SEQUENCE [LARGE SCALE GENOMIC DNA]</scope>
</reference>
<comment type="caution">
    <text evidence="4">The sequence shown here is derived from an EMBL/GenBank/DDBJ whole genome shotgun (WGS) entry which is preliminary data.</text>
</comment>
<feature type="domain" description="Transposable element P transposase-like RNase H" evidence="2">
    <location>
        <begin position="114"/>
        <end position="246"/>
    </location>
</feature>
<gene>
    <name evidence="4" type="ORF">MEUPH1_LOCUS25554</name>
</gene>
<dbReference type="Pfam" id="PF12017">
    <property type="entry name" value="Tnp_P_element"/>
    <property type="match status" value="1"/>
</dbReference>
<dbReference type="AlphaFoldDB" id="A0AAV0XWH2"/>
<dbReference type="EMBL" id="CARXXK010001014">
    <property type="protein sequence ID" value="CAI6371561.1"/>
    <property type="molecule type" value="Genomic_DNA"/>
</dbReference>
<proteinExistence type="predicted"/>
<dbReference type="Pfam" id="PF21787">
    <property type="entry name" value="TNP-like_RNaseH_N"/>
    <property type="match status" value="1"/>
</dbReference>
<evidence type="ECO:0000259" key="1">
    <source>
        <dbReference type="Pfam" id="PF12017"/>
    </source>
</evidence>
<protein>
    <recommendedName>
        <fullName evidence="6">Transposase</fullName>
    </recommendedName>
</protein>